<dbReference type="RefSeq" id="WP_212680375.1">
    <property type="nucleotide sequence ID" value="NZ_JAGSPK010000008.1"/>
</dbReference>
<dbReference type="Pfam" id="PF01738">
    <property type="entry name" value="DLH"/>
    <property type="match status" value="1"/>
</dbReference>
<evidence type="ECO:0000256" key="1">
    <source>
        <dbReference type="SAM" id="SignalP"/>
    </source>
</evidence>
<name>A0ABS5H6U1_9BURK</name>
<proteinExistence type="predicted"/>
<dbReference type="EMBL" id="JAGSPK010000008">
    <property type="protein sequence ID" value="MBR7794360.1"/>
    <property type="molecule type" value="Genomic_DNA"/>
</dbReference>
<dbReference type="Proteomes" id="UP000682982">
    <property type="component" value="Unassembled WGS sequence"/>
</dbReference>
<feature type="chain" id="PRO_5045836048" evidence="1">
    <location>
        <begin position="41"/>
        <end position="366"/>
    </location>
</feature>
<evidence type="ECO:0000313" key="4">
    <source>
        <dbReference type="Proteomes" id="UP000682982"/>
    </source>
</evidence>
<gene>
    <name evidence="3" type="ORF">KDM87_17325</name>
</gene>
<dbReference type="SUPFAM" id="SSF53474">
    <property type="entry name" value="alpha/beta-Hydrolases"/>
    <property type="match status" value="1"/>
</dbReference>
<dbReference type="Gene3D" id="3.40.50.1820">
    <property type="entry name" value="alpha/beta hydrolase"/>
    <property type="match status" value="1"/>
</dbReference>
<dbReference type="GO" id="GO:0016787">
    <property type="term" value="F:hydrolase activity"/>
    <property type="evidence" value="ECO:0007669"/>
    <property type="project" value="UniProtKB-KW"/>
</dbReference>
<protein>
    <submittedName>
        <fullName evidence="3">Dienelactone hydrolase family protein</fullName>
    </submittedName>
</protein>
<dbReference type="InterPro" id="IPR029058">
    <property type="entry name" value="AB_hydrolase_fold"/>
</dbReference>
<organism evidence="3 4">
    <name type="scientific">Undibacterium rivi</name>
    <dbReference type="NCBI Taxonomy" id="2828729"/>
    <lineage>
        <taxon>Bacteria</taxon>
        <taxon>Pseudomonadati</taxon>
        <taxon>Pseudomonadota</taxon>
        <taxon>Betaproteobacteria</taxon>
        <taxon>Burkholderiales</taxon>
        <taxon>Oxalobacteraceae</taxon>
        <taxon>Undibacterium</taxon>
    </lineage>
</organism>
<reference evidence="3 4" key="1">
    <citation type="submission" date="2021-04" db="EMBL/GenBank/DDBJ databases">
        <title>novel species isolated from subtropical streams in China.</title>
        <authorList>
            <person name="Lu H."/>
        </authorList>
    </citation>
    <scope>NUCLEOTIDE SEQUENCE [LARGE SCALE GENOMIC DNA]</scope>
    <source>
        <strain evidence="3 4">FT147W</strain>
    </source>
</reference>
<dbReference type="InterPro" id="IPR002925">
    <property type="entry name" value="Dienelactn_hydro"/>
</dbReference>
<sequence length="366" mass="40084">MKFEYCSLRSRGYLCRQSRHAAARLAAAVLLPFLMCFALAAPAIATAAATAETAGPASADAVTPAVNANMKLQPATFTFADGGNALFYQWDKQPWQSDTAAMASPVNLLFVVAGAGCGSMGRYLPQYFTGWEGESGLTRIRVLLKRHISAQANGETCSEAFIRADHLSQWRADQLAFIQAQLRQFKQQGMQPRRVILLGISEGAELVPLLARDLPQITHLALLANAGNSAIPTYRALAAIYPHMQQGWDVLSRALASSPADPEQARIHGRGWRYWSEIAIDQTRNLLAARLPVFAGIGEADTLIPPGAANALRKAFSDAGRSDFQLRIYPAADHGLRSPDKNYLPDFMWQLDQWLLEDCVPEPSFR</sequence>
<feature type="domain" description="Dienelactone hydrolase" evidence="2">
    <location>
        <begin position="285"/>
        <end position="341"/>
    </location>
</feature>
<feature type="signal peptide" evidence="1">
    <location>
        <begin position="1"/>
        <end position="40"/>
    </location>
</feature>
<evidence type="ECO:0000313" key="3">
    <source>
        <dbReference type="EMBL" id="MBR7794360.1"/>
    </source>
</evidence>
<accession>A0ABS5H6U1</accession>
<comment type="caution">
    <text evidence="3">The sequence shown here is derived from an EMBL/GenBank/DDBJ whole genome shotgun (WGS) entry which is preliminary data.</text>
</comment>
<keyword evidence="4" id="KW-1185">Reference proteome</keyword>
<evidence type="ECO:0000259" key="2">
    <source>
        <dbReference type="Pfam" id="PF01738"/>
    </source>
</evidence>
<keyword evidence="1" id="KW-0732">Signal</keyword>
<keyword evidence="3" id="KW-0378">Hydrolase</keyword>